<dbReference type="Pfam" id="PF01810">
    <property type="entry name" value="LysE"/>
    <property type="match status" value="1"/>
</dbReference>
<feature type="transmembrane region" description="Helical" evidence="6">
    <location>
        <begin position="68"/>
        <end position="86"/>
    </location>
</feature>
<reference evidence="7" key="1">
    <citation type="submission" date="2021-04" db="EMBL/GenBank/DDBJ databases">
        <title>Draft genome sequence of Xylanibacillus composti strain K13.</title>
        <authorList>
            <person name="Uke A."/>
            <person name="Chhe C."/>
            <person name="Baramee S."/>
            <person name="Kosugi A."/>
        </authorList>
    </citation>
    <scope>NUCLEOTIDE SEQUENCE</scope>
    <source>
        <strain evidence="7">K13</strain>
    </source>
</reference>
<accession>A0A8J4M1P8</accession>
<feature type="transmembrane region" description="Helical" evidence="6">
    <location>
        <begin position="6"/>
        <end position="27"/>
    </location>
</feature>
<sequence length="218" mass="23801">MLLVWFKGFLYSLSLCMDLGLVNVAILKLGLERGFRSSFALGLGSGIGDLIYLSLALAGLAVIFEYKAVSWGLWLLGTPVLLWLAWRMLRESMRSQAARTGQELASAVEQSVDKRSDWKLFAAGIGLALSSPSLILAFAATSGAIVASVNIRDTHIWLSFVTGFFTTGVLWSFVMAWISSRSGKLMGAKTVRVLSLISAGIFLYFAWHVFTHGLQTLL</sequence>
<dbReference type="EMBL" id="BOVK01000014">
    <property type="protein sequence ID" value="GIQ68285.1"/>
    <property type="molecule type" value="Genomic_DNA"/>
</dbReference>
<keyword evidence="4 6" id="KW-1133">Transmembrane helix</keyword>
<dbReference type="AlphaFoldDB" id="A0A8J4M1P8"/>
<evidence type="ECO:0000256" key="4">
    <source>
        <dbReference type="ARBA" id="ARBA00022989"/>
    </source>
</evidence>
<organism evidence="7 8">
    <name type="scientific">Xylanibacillus composti</name>
    <dbReference type="NCBI Taxonomy" id="1572762"/>
    <lineage>
        <taxon>Bacteria</taxon>
        <taxon>Bacillati</taxon>
        <taxon>Bacillota</taxon>
        <taxon>Bacilli</taxon>
        <taxon>Bacillales</taxon>
        <taxon>Paenibacillaceae</taxon>
        <taxon>Xylanibacillus</taxon>
    </lineage>
</organism>
<evidence type="ECO:0000313" key="8">
    <source>
        <dbReference type="Proteomes" id="UP000677918"/>
    </source>
</evidence>
<evidence type="ECO:0000256" key="3">
    <source>
        <dbReference type="ARBA" id="ARBA00022692"/>
    </source>
</evidence>
<dbReference type="InterPro" id="IPR001123">
    <property type="entry name" value="LeuE-type"/>
</dbReference>
<keyword evidence="3 6" id="KW-0812">Transmembrane</keyword>
<evidence type="ECO:0008006" key="9">
    <source>
        <dbReference type="Google" id="ProtNLM"/>
    </source>
</evidence>
<feature type="transmembrane region" description="Helical" evidence="6">
    <location>
        <begin position="155"/>
        <end position="178"/>
    </location>
</feature>
<protein>
    <recommendedName>
        <fullName evidence="9">L-lysine exporter family protein LysE/ArgO</fullName>
    </recommendedName>
</protein>
<evidence type="ECO:0000256" key="6">
    <source>
        <dbReference type="SAM" id="Phobius"/>
    </source>
</evidence>
<dbReference type="Proteomes" id="UP000677918">
    <property type="component" value="Unassembled WGS sequence"/>
</dbReference>
<keyword evidence="8" id="KW-1185">Reference proteome</keyword>
<keyword evidence="2" id="KW-1003">Cell membrane</keyword>
<dbReference type="PANTHER" id="PTHR30086:SF20">
    <property type="entry name" value="ARGININE EXPORTER PROTEIN ARGO-RELATED"/>
    <property type="match status" value="1"/>
</dbReference>
<dbReference type="GO" id="GO:0005886">
    <property type="term" value="C:plasma membrane"/>
    <property type="evidence" value="ECO:0007669"/>
    <property type="project" value="UniProtKB-SubCell"/>
</dbReference>
<comment type="subcellular location">
    <subcellularLocation>
        <location evidence="1">Cell membrane</location>
        <topology evidence="1">Multi-pass membrane protein</topology>
    </subcellularLocation>
</comment>
<proteinExistence type="predicted"/>
<evidence type="ECO:0000256" key="2">
    <source>
        <dbReference type="ARBA" id="ARBA00022475"/>
    </source>
</evidence>
<dbReference type="PANTHER" id="PTHR30086">
    <property type="entry name" value="ARGININE EXPORTER PROTEIN ARGO"/>
    <property type="match status" value="1"/>
</dbReference>
<evidence type="ECO:0000256" key="5">
    <source>
        <dbReference type="ARBA" id="ARBA00023136"/>
    </source>
</evidence>
<evidence type="ECO:0000256" key="1">
    <source>
        <dbReference type="ARBA" id="ARBA00004651"/>
    </source>
</evidence>
<evidence type="ECO:0000313" key="7">
    <source>
        <dbReference type="EMBL" id="GIQ68285.1"/>
    </source>
</evidence>
<feature type="transmembrane region" description="Helical" evidence="6">
    <location>
        <begin position="120"/>
        <end position="149"/>
    </location>
</feature>
<feature type="transmembrane region" description="Helical" evidence="6">
    <location>
        <begin position="190"/>
        <end position="210"/>
    </location>
</feature>
<name>A0A8J4M1P8_9BACL</name>
<gene>
    <name evidence="7" type="ORF">XYCOK13_11090</name>
</gene>
<keyword evidence="5 6" id="KW-0472">Membrane</keyword>
<comment type="caution">
    <text evidence="7">The sequence shown here is derived from an EMBL/GenBank/DDBJ whole genome shotgun (WGS) entry which is preliminary data.</text>
</comment>
<dbReference type="RefSeq" id="WP_213410894.1">
    <property type="nucleotide sequence ID" value="NZ_BOVK01000014.1"/>
</dbReference>
<feature type="transmembrane region" description="Helical" evidence="6">
    <location>
        <begin position="39"/>
        <end position="62"/>
    </location>
</feature>
<dbReference type="GO" id="GO:0015171">
    <property type="term" value="F:amino acid transmembrane transporter activity"/>
    <property type="evidence" value="ECO:0007669"/>
    <property type="project" value="TreeGrafter"/>
</dbReference>